<keyword evidence="1 2" id="KW-0694">RNA-binding</keyword>
<dbReference type="SUPFAM" id="SSF54928">
    <property type="entry name" value="RNA-binding domain, RBD"/>
    <property type="match status" value="1"/>
</dbReference>
<gene>
    <name evidence="6" type="ORF">BJX66DRAFT_205438</name>
</gene>
<dbReference type="Pfam" id="PF00076">
    <property type="entry name" value="RRM_1"/>
    <property type="match status" value="1"/>
</dbReference>
<dbReference type="Gene3D" id="3.30.70.330">
    <property type="match status" value="1"/>
</dbReference>
<dbReference type="SUPFAM" id="SSF54427">
    <property type="entry name" value="NTF2-like"/>
    <property type="match status" value="1"/>
</dbReference>
<evidence type="ECO:0000256" key="1">
    <source>
        <dbReference type="ARBA" id="ARBA00022884"/>
    </source>
</evidence>
<dbReference type="PANTHER" id="PTHR10693">
    <property type="entry name" value="RAS GTPASE-ACTIVATING PROTEIN-BINDING PROTEIN"/>
    <property type="match status" value="1"/>
</dbReference>
<organism evidence="6 7">
    <name type="scientific">Aspergillus keveii</name>
    <dbReference type="NCBI Taxonomy" id="714993"/>
    <lineage>
        <taxon>Eukaryota</taxon>
        <taxon>Fungi</taxon>
        <taxon>Dikarya</taxon>
        <taxon>Ascomycota</taxon>
        <taxon>Pezizomycotina</taxon>
        <taxon>Eurotiomycetes</taxon>
        <taxon>Eurotiomycetidae</taxon>
        <taxon>Eurotiales</taxon>
        <taxon>Aspergillaceae</taxon>
        <taxon>Aspergillus</taxon>
        <taxon>Aspergillus subgen. Nidulantes</taxon>
    </lineage>
</organism>
<dbReference type="CDD" id="cd00780">
    <property type="entry name" value="NTF2"/>
    <property type="match status" value="1"/>
</dbReference>
<dbReference type="SMART" id="SM00360">
    <property type="entry name" value="RRM"/>
    <property type="match status" value="1"/>
</dbReference>
<evidence type="ECO:0000313" key="6">
    <source>
        <dbReference type="EMBL" id="KAL2794169.1"/>
    </source>
</evidence>
<dbReference type="InterPro" id="IPR032710">
    <property type="entry name" value="NTF2-like_dom_sf"/>
</dbReference>
<dbReference type="InterPro" id="IPR002075">
    <property type="entry name" value="NTF2_dom"/>
</dbReference>
<dbReference type="Proteomes" id="UP001610563">
    <property type="component" value="Unassembled WGS sequence"/>
</dbReference>
<feature type="compositionally biased region" description="Low complexity" evidence="3">
    <location>
        <begin position="291"/>
        <end position="309"/>
    </location>
</feature>
<feature type="domain" description="RRM" evidence="4">
    <location>
        <begin position="403"/>
        <end position="471"/>
    </location>
</feature>
<feature type="region of interest" description="Disordered" evidence="3">
    <location>
        <begin position="228"/>
        <end position="309"/>
    </location>
</feature>
<evidence type="ECO:0000256" key="2">
    <source>
        <dbReference type="PROSITE-ProRule" id="PRU00176"/>
    </source>
</evidence>
<dbReference type="InterPro" id="IPR039539">
    <property type="entry name" value="Ras_GTPase_bind_prot"/>
</dbReference>
<dbReference type="InterPro" id="IPR012677">
    <property type="entry name" value="Nucleotide-bd_a/b_plait_sf"/>
</dbReference>
<dbReference type="PROSITE" id="PS50102">
    <property type="entry name" value="RRM"/>
    <property type="match status" value="1"/>
</dbReference>
<feature type="compositionally biased region" description="Polar residues" evidence="3">
    <location>
        <begin position="367"/>
        <end position="380"/>
    </location>
</feature>
<comment type="caution">
    <text evidence="6">The sequence shown here is derived from an EMBL/GenBank/DDBJ whole genome shotgun (WGS) entry which is preliminary data.</text>
</comment>
<sequence length="530" mass="56439">MADSAQIPINGTYHAQPSYHESFNHTHTAVNSVSNFQPAQSSTPSNAPSNEQKNGIAKDEVGWYFVEQYYTNMSRSPDKLHLFYSRRSQLVFGTEAETVTVTVGQKAIQEKIKQLDFQDCKVRVLNVDSQASFDNILVSVIGEISNKQEPSRKFVQTFVLAEQPNGYYVLNDVFRYLVDDEEITEDAAVEAPAEEPEAEHPEAIPEAAVVEASAEEPEAKVDEKLEEVATKVEEEPAPQTNGAEHPEATPEAAPEAVPEAALEATEPAAVNVEAEVPKPEEPASPKPTPVPTAQKEVQPEAAPPAKAAVPKTWANIASKIGAAAPVVPAIPAAPVKPAPTLAVQKEVQPAAPAPAAAPTPAPVAESVPSQPSSNDGSGWQTAGHDHKKSQARSSAEDQNVLGYIKNVTDKVDANLLKQTLSRFGKLKHFDVSRQKNCAFVEFSDAAAYNAAVAANPHQIGTEQVNVEERRTRGNAYGGIPGRGGGAGRGRGDRAGSQGRGGFPRDGRGSFPTRGRGGNVNPKGRNQAQAA</sequence>
<dbReference type="CDD" id="cd00590">
    <property type="entry name" value="RRM_SF"/>
    <property type="match status" value="1"/>
</dbReference>
<name>A0ABR4G573_9EURO</name>
<evidence type="ECO:0008006" key="8">
    <source>
        <dbReference type="Google" id="ProtNLM"/>
    </source>
</evidence>
<reference evidence="6 7" key="1">
    <citation type="submission" date="2024-07" db="EMBL/GenBank/DDBJ databases">
        <title>Section-level genome sequencing and comparative genomics of Aspergillus sections Usti and Cavernicolus.</title>
        <authorList>
            <consortium name="Lawrence Berkeley National Laboratory"/>
            <person name="Nybo J.L."/>
            <person name="Vesth T.C."/>
            <person name="Theobald S."/>
            <person name="Frisvad J.C."/>
            <person name="Larsen T.O."/>
            <person name="Kjaerboelling I."/>
            <person name="Rothschild-Mancinelli K."/>
            <person name="Lyhne E.K."/>
            <person name="Kogle M.E."/>
            <person name="Barry K."/>
            <person name="Clum A."/>
            <person name="Na H."/>
            <person name="Ledsgaard L."/>
            <person name="Lin J."/>
            <person name="Lipzen A."/>
            <person name="Kuo A."/>
            <person name="Riley R."/>
            <person name="Mondo S."/>
            <person name="Labutti K."/>
            <person name="Haridas S."/>
            <person name="Pangalinan J."/>
            <person name="Salamov A.A."/>
            <person name="Simmons B.A."/>
            <person name="Magnuson J.K."/>
            <person name="Chen J."/>
            <person name="Drula E."/>
            <person name="Henrissat B."/>
            <person name="Wiebenga A."/>
            <person name="Lubbers R.J."/>
            <person name="Gomes A.C."/>
            <person name="Makela M.R."/>
            <person name="Stajich J."/>
            <person name="Grigoriev I.V."/>
            <person name="Mortensen U.H."/>
            <person name="De Vries R.P."/>
            <person name="Baker S.E."/>
            <person name="Andersen M.R."/>
        </authorList>
    </citation>
    <scope>NUCLEOTIDE SEQUENCE [LARGE SCALE GENOMIC DNA]</scope>
    <source>
        <strain evidence="6 7">CBS 209.92</strain>
    </source>
</reference>
<evidence type="ECO:0000313" key="7">
    <source>
        <dbReference type="Proteomes" id="UP001610563"/>
    </source>
</evidence>
<feature type="region of interest" description="Disordered" evidence="3">
    <location>
        <begin position="345"/>
        <end position="398"/>
    </location>
</feature>
<dbReference type="Pfam" id="PF02136">
    <property type="entry name" value="NTF2"/>
    <property type="match status" value="1"/>
</dbReference>
<dbReference type="InterPro" id="IPR000504">
    <property type="entry name" value="RRM_dom"/>
</dbReference>
<feature type="compositionally biased region" description="Gly residues" evidence="3">
    <location>
        <begin position="475"/>
        <end position="488"/>
    </location>
</feature>
<keyword evidence="7" id="KW-1185">Reference proteome</keyword>
<dbReference type="InterPro" id="IPR035979">
    <property type="entry name" value="RBD_domain_sf"/>
</dbReference>
<feature type="compositionally biased region" description="Pro residues" evidence="3">
    <location>
        <begin position="351"/>
        <end position="361"/>
    </location>
</feature>
<accession>A0ABR4G573</accession>
<evidence type="ECO:0000259" key="4">
    <source>
        <dbReference type="PROSITE" id="PS50102"/>
    </source>
</evidence>
<feature type="region of interest" description="Disordered" evidence="3">
    <location>
        <begin position="473"/>
        <end position="530"/>
    </location>
</feature>
<protein>
    <recommendedName>
        <fullName evidence="8">NTF2 and RRM domain protein</fullName>
    </recommendedName>
</protein>
<feature type="domain" description="NTF2" evidence="5">
    <location>
        <begin position="61"/>
        <end position="176"/>
    </location>
</feature>
<evidence type="ECO:0000256" key="3">
    <source>
        <dbReference type="SAM" id="MobiDB-lite"/>
    </source>
</evidence>
<dbReference type="Gene3D" id="3.10.450.50">
    <property type="match status" value="1"/>
</dbReference>
<dbReference type="EMBL" id="JBFTWV010000048">
    <property type="protein sequence ID" value="KAL2794169.1"/>
    <property type="molecule type" value="Genomic_DNA"/>
</dbReference>
<evidence type="ECO:0000259" key="5">
    <source>
        <dbReference type="PROSITE" id="PS50177"/>
    </source>
</evidence>
<dbReference type="PANTHER" id="PTHR10693:SF20">
    <property type="entry name" value="AT27578P"/>
    <property type="match status" value="1"/>
</dbReference>
<dbReference type="PROSITE" id="PS50177">
    <property type="entry name" value="NTF2_DOMAIN"/>
    <property type="match status" value="1"/>
</dbReference>
<dbReference type="InterPro" id="IPR018222">
    <property type="entry name" value="Nuclear_transport_factor_2_euk"/>
</dbReference>
<feature type="compositionally biased region" description="Low complexity" evidence="3">
    <location>
        <begin position="249"/>
        <end position="274"/>
    </location>
</feature>
<proteinExistence type="predicted"/>